<feature type="compositionally biased region" description="Polar residues" evidence="1">
    <location>
        <begin position="51"/>
        <end position="69"/>
    </location>
</feature>
<evidence type="ECO:0000313" key="3">
    <source>
        <dbReference type="Proteomes" id="UP000887159"/>
    </source>
</evidence>
<feature type="region of interest" description="Disordered" evidence="1">
    <location>
        <begin position="51"/>
        <end position="71"/>
    </location>
</feature>
<dbReference type="Proteomes" id="UP000887159">
    <property type="component" value="Unassembled WGS sequence"/>
</dbReference>
<organism evidence="2 3">
    <name type="scientific">Trichonephila clavipes</name>
    <name type="common">Golden silk orbweaver</name>
    <name type="synonym">Nephila clavipes</name>
    <dbReference type="NCBI Taxonomy" id="2585209"/>
    <lineage>
        <taxon>Eukaryota</taxon>
        <taxon>Metazoa</taxon>
        <taxon>Ecdysozoa</taxon>
        <taxon>Arthropoda</taxon>
        <taxon>Chelicerata</taxon>
        <taxon>Arachnida</taxon>
        <taxon>Araneae</taxon>
        <taxon>Araneomorphae</taxon>
        <taxon>Entelegynae</taxon>
        <taxon>Araneoidea</taxon>
        <taxon>Nephilidae</taxon>
        <taxon>Trichonephila</taxon>
    </lineage>
</organism>
<comment type="caution">
    <text evidence="2">The sequence shown here is derived from an EMBL/GenBank/DDBJ whole genome shotgun (WGS) entry which is preliminary data.</text>
</comment>
<proteinExistence type="predicted"/>
<accession>A0A8X6S8P7</accession>
<protein>
    <submittedName>
        <fullName evidence="2">Uncharacterized protein</fullName>
    </submittedName>
</protein>
<dbReference type="AlphaFoldDB" id="A0A8X6S8P7"/>
<sequence>MPPRGNKENIQQIMEFERGEDYRPSRKRIFLSCNRGSCAAEQFHSNASLESLDQQAPNNSKNGSGQSKGESACDDQHLLCIAVNNRTACSMQLAACWSTTTGELISSSSIRPRLLQRGLRAFMQNLPHGKPRQNGLTSTEPNKLIQVVFSDESRFNL</sequence>
<name>A0A8X6S8P7_TRICX</name>
<evidence type="ECO:0000313" key="2">
    <source>
        <dbReference type="EMBL" id="GFY04011.1"/>
    </source>
</evidence>
<reference evidence="2" key="1">
    <citation type="submission" date="2020-08" db="EMBL/GenBank/DDBJ databases">
        <title>Multicomponent nature underlies the extraordinary mechanical properties of spider dragline silk.</title>
        <authorList>
            <person name="Kono N."/>
            <person name="Nakamura H."/>
            <person name="Mori M."/>
            <person name="Yoshida Y."/>
            <person name="Ohtoshi R."/>
            <person name="Malay A.D."/>
            <person name="Moran D.A.P."/>
            <person name="Tomita M."/>
            <person name="Numata K."/>
            <person name="Arakawa K."/>
        </authorList>
    </citation>
    <scope>NUCLEOTIDE SEQUENCE</scope>
</reference>
<evidence type="ECO:0000256" key="1">
    <source>
        <dbReference type="SAM" id="MobiDB-lite"/>
    </source>
</evidence>
<gene>
    <name evidence="2" type="primary">NCL1_44208</name>
    <name evidence="2" type="ORF">TNCV_1197891</name>
</gene>
<keyword evidence="3" id="KW-1185">Reference proteome</keyword>
<dbReference type="EMBL" id="BMAU01021243">
    <property type="protein sequence ID" value="GFY04011.1"/>
    <property type="molecule type" value="Genomic_DNA"/>
</dbReference>